<evidence type="ECO:0000256" key="1">
    <source>
        <dbReference type="SAM" id="MobiDB-lite"/>
    </source>
</evidence>
<evidence type="ECO:0000313" key="3">
    <source>
        <dbReference type="Proteomes" id="UP000611554"/>
    </source>
</evidence>
<comment type="caution">
    <text evidence="2">The sequence shown here is derived from an EMBL/GenBank/DDBJ whole genome shotgun (WGS) entry which is preliminary data.</text>
</comment>
<organism evidence="2 3">
    <name type="scientific">Streptosporangium pseudovulgare</name>
    <dbReference type="NCBI Taxonomy" id="35765"/>
    <lineage>
        <taxon>Bacteria</taxon>
        <taxon>Bacillati</taxon>
        <taxon>Actinomycetota</taxon>
        <taxon>Actinomycetes</taxon>
        <taxon>Streptosporangiales</taxon>
        <taxon>Streptosporangiaceae</taxon>
        <taxon>Streptosporangium</taxon>
    </lineage>
</organism>
<dbReference type="EMBL" id="BMQJ01000001">
    <property type="protein sequence ID" value="GGP77137.1"/>
    <property type="molecule type" value="Genomic_DNA"/>
</dbReference>
<dbReference type="Proteomes" id="UP000611554">
    <property type="component" value="Unassembled WGS sequence"/>
</dbReference>
<feature type="region of interest" description="Disordered" evidence="1">
    <location>
        <begin position="1"/>
        <end position="28"/>
    </location>
</feature>
<evidence type="ECO:0000313" key="2">
    <source>
        <dbReference type="EMBL" id="GGP77137.1"/>
    </source>
</evidence>
<keyword evidence="3" id="KW-1185">Reference proteome</keyword>
<feature type="compositionally biased region" description="Basic and acidic residues" evidence="1">
    <location>
        <begin position="1"/>
        <end position="12"/>
    </location>
</feature>
<sequence>MGPHPQDPRLADGEPLVPAQGRGGGGALTGCRAVAVAAEPVADDDLDSAADRLACRSGHDPGSLIGSFVDMPINMDI</sequence>
<accession>A0ABQ2QDL0</accession>
<reference evidence="3" key="1">
    <citation type="journal article" date="2019" name="Int. J. Syst. Evol. Microbiol.">
        <title>The Global Catalogue of Microorganisms (GCM) 10K type strain sequencing project: providing services to taxonomists for standard genome sequencing and annotation.</title>
        <authorList>
            <consortium name="The Broad Institute Genomics Platform"/>
            <consortium name="The Broad Institute Genome Sequencing Center for Infectious Disease"/>
            <person name="Wu L."/>
            <person name="Ma J."/>
        </authorList>
    </citation>
    <scope>NUCLEOTIDE SEQUENCE [LARGE SCALE GENOMIC DNA]</scope>
    <source>
        <strain evidence="3">JCM 3115</strain>
    </source>
</reference>
<protein>
    <submittedName>
        <fullName evidence="2">Uncharacterized protein</fullName>
    </submittedName>
</protein>
<proteinExistence type="predicted"/>
<name>A0ABQ2QDL0_9ACTN</name>
<gene>
    <name evidence="2" type="ORF">GCM10010140_01270</name>
</gene>